<name>A0A9D2PQ29_9FIRM</name>
<comment type="caution">
    <text evidence="2">The sequence shown here is derived from an EMBL/GenBank/DDBJ whole genome shotgun (WGS) entry which is preliminary data.</text>
</comment>
<reference evidence="2" key="2">
    <citation type="submission" date="2021-04" db="EMBL/GenBank/DDBJ databases">
        <authorList>
            <person name="Gilroy R."/>
        </authorList>
    </citation>
    <scope>NUCLEOTIDE SEQUENCE</scope>
    <source>
        <strain evidence="2">ChiBcec2-3848</strain>
    </source>
</reference>
<proteinExistence type="predicted"/>
<keyword evidence="1" id="KW-0812">Transmembrane</keyword>
<organism evidence="2 3">
    <name type="scientific">Candidatus Blautia merdavium</name>
    <dbReference type="NCBI Taxonomy" id="2838494"/>
    <lineage>
        <taxon>Bacteria</taxon>
        <taxon>Bacillati</taxon>
        <taxon>Bacillota</taxon>
        <taxon>Clostridia</taxon>
        <taxon>Lachnospirales</taxon>
        <taxon>Lachnospiraceae</taxon>
        <taxon>Blautia</taxon>
    </lineage>
</organism>
<reference evidence="2" key="1">
    <citation type="journal article" date="2021" name="PeerJ">
        <title>Extensive microbial diversity within the chicken gut microbiome revealed by metagenomics and culture.</title>
        <authorList>
            <person name="Gilroy R."/>
            <person name="Ravi A."/>
            <person name="Getino M."/>
            <person name="Pursley I."/>
            <person name="Horton D.L."/>
            <person name="Alikhan N.F."/>
            <person name="Baker D."/>
            <person name="Gharbi K."/>
            <person name="Hall N."/>
            <person name="Watson M."/>
            <person name="Adriaenssens E.M."/>
            <person name="Foster-Nyarko E."/>
            <person name="Jarju S."/>
            <person name="Secka A."/>
            <person name="Antonio M."/>
            <person name="Oren A."/>
            <person name="Chaudhuri R.R."/>
            <person name="La Ragione R."/>
            <person name="Hildebrand F."/>
            <person name="Pallen M.J."/>
        </authorList>
    </citation>
    <scope>NUCLEOTIDE SEQUENCE</scope>
    <source>
        <strain evidence="2">ChiBcec2-3848</strain>
    </source>
</reference>
<dbReference type="AlphaFoldDB" id="A0A9D2PQ29"/>
<keyword evidence="1" id="KW-0472">Membrane</keyword>
<feature type="transmembrane region" description="Helical" evidence="1">
    <location>
        <begin position="189"/>
        <end position="206"/>
    </location>
</feature>
<protein>
    <submittedName>
        <fullName evidence="2">Uncharacterized protein</fullName>
    </submittedName>
</protein>
<sequence>MKKKVKIIIGIFILAAVSFLYGHIAKTHNIYDSETDPDSYQNTGILTTLGARQEFTCKEEYLDGVRIKCSVHGEEVQGADTVITYELKDLETGEIAAVGEVDGGDVENNKFQDFRFDRVENSEGKRYEISLYSNQTFGEDHSDGIGFYYENETREDAPVIVAENEVKEIKSGTLVMKTITDRFDLETCVVFFVFALYVILFMRFLYKLFK</sequence>
<keyword evidence="1" id="KW-1133">Transmembrane helix</keyword>
<evidence type="ECO:0000256" key="1">
    <source>
        <dbReference type="SAM" id="Phobius"/>
    </source>
</evidence>
<evidence type="ECO:0000313" key="3">
    <source>
        <dbReference type="Proteomes" id="UP000823886"/>
    </source>
</evidence>
<accession>A0A9D2PQ29</accession>
<evidence type="ECO:0000313" key="2">
    <source>
        <dbReference type="EMBL" id="HJC65024.1"/>
    </source>
</evidence>
<gene>
    <name evidence="2" type="ORF">H9753_15640</name>
</gene>
<dbReference type="Proteomes" id="UP000823886">
    <property type="component" value="Unassembled WGS sequence"/>
</dbReference>
<dbReference type="EMBL" id="DWVZ01000229">
    <property type="protein sequence ID" value="HJC65024.1"/>
    <property type="molecule type" value="Genomic_DNA"/>
</dbReference>